<name>F3KMJ7_9ARCH</name>
<dbReference type="STRING" id="886738.Nlim_1747"/>
<evidence type="ECO:0008006" key="2">
    <source>
        <dbReference type="Google" id="ProtNLM"/>
    </source>
</evidence>
<dbReference type="Proteomes" id="UP000004348">
    <property type="component" value="Chromosome"/>
</dbReference>
<evidence type="ECO:0000313" key="1">
    <source>
        <dbReference type="EMBL" id="EGG41455.1"/>
    </source>
</evidence>
<protein>
    <recommendedName>
        <fullName evidence="2">Secreted periplasmic Zn-dependent protease</fullName>
    </recommendedName>
</protein>
<sequence>MKSILLLFLVLTMIYPITVFAEPSITLDKNSYVIDDVIKISGKVVFDANSSIVIQIRSTSDIVAIKQFSPSKSGTFSTSFDAAGPKWTQSGTYTVIVSYAGEKSEKTFNFSAVNTSEKKEISKTDQIKIEKNQENNKIQKPNLKISMSDFPDPALSPNYYINLYNTDSVFKKLFDTTFPGYKIQEIVGYKPTNVAGFPDPNLSPQYYIDRYSNEPRFRIWFDSQFTDRTIYDIIGMSDNTKPSIPSWIKQYTQLWSIGEISDSQFATGISELIQKKILLINGDIVKTANQNSSIPGWFKNAALWYSKGIITEEDFLLGLQYLIEKEIIVI</sequence>
<comment type="caution">
    <text evidence="1">The sequence shown here is derived from an EMBL/GenBank/DDBJ whole genome shotgun (WGS) entry which is preliminary data.</text>
</comment>
<organism evidence="1">
    <name type="scientific">Candidatus Nitrosarchaeum limnium SFB1</name>
    <dbReference type="NCBI Taxonomy" id="886738"/>
    <lineage>
        <taxon>Archaea</taxon>
        <taxon>Nitrososphaerota</taxon>
        <taxon>Nitrososphaeria</taxon>
        <taxon>Nitrosopumilales</taxon>
        <taxon>Nitrosopumilaceae</taxon>
        <taxon>Nitrosarchaeum</taxon>
    </lineage>
</organism>
<dbReference type="HOGENOM" id="CLU_923178_0_0_2"/>
<accession>F3KMJ7</accession>
<dbReference type="AlphaFoldDB" id="F3KMJ7"/>
<gene>
    <name evidence="1" type="ORF">Nlim_1747</name>
</gene>
<dbReference type="EMBL" id="AEGP01000063">
    <property type="protein sequence ID" value="EGG41455.1"/>
    <property type="molecule type" value="Genomic_DNA"/>
</dbReference>
<reference evidence="1" key="1">
    <citation type="journal article" date="2011" name="PLoS ONE">
        <title>Genome of a low-salinity ammonia-oxidizing archaeon determined by single-cell and metagenomic analysis.</title>
        <authorList>
            <person name="Blainey P.C."/>
            <person name="Mosier A.C."/>
            <person name="Potanina A."/>
            <person name="Francis C.A."/>
            <person name="Quake S.R."/>
        </authorList>
    </citation>
    <scope>NUCLEOTIDE SEQUENCE [LARGE SCALE GENOMIC DNA]</scope>
    <source>
        <strain evidence="1">SFB1</strain>
    </source>
</reference>
<proteinExistence type="predicted"/>